<dbReference type="GO" id="GO:0052621">
    <property type="term" value="F:diguanylate cyclase activity"/>
    <property type="evidence" value="ECO:0007669"/>
    <property type="project" value="TreeGrafter"/>
</dbReference>
<evidence type="ECO:0000259" key="2">
    <source>
        <dbReference type="PROSITE" id="PS50112"/>
    </source>
</evidence>
<dbReference type="InterPro" id="IPR013655">
    <property type="entry name" value="PAS_fold_3"/>
</dbReference>
<dbReference type="SUPFAM" id="SSF55785">
    <property type="entry name" value="PYP-like sensor domain (PAS domain)"/>
    <property type="match status" value="1"/>
</dbReference>
<dbReference type="Pfam" id="PF03924">
    <property type="entry name" value="CHASE"/>
    <property type="match status" value="1"/>
</dbReference>
<dbReference type="CDD" id="cd00130">
    <property type="entry name" value="PAS"/>
    <property type="match status" value="1"/>
</dbReference>
<evidence type="ECO:0000259" key="4">
    <source>
        <dbReference type="PROSITE" id="PS50887"/>
    </source>
</evidence>
<dbReference type="NCBIfam" id="TIGR00254">
    <property type="entry name" value="GGDEF"/>
    <property type="match status" value="1"/>
</dbReference>
<dbReference type="AlphaFoldDB" id="A0A395WA02"/>
<feature type="domain" description="PAS" evidence="2">
    <location>
        <begin position="470"/>
        <end position="530"/>
    </location>
</feature>
<dbReference type="Gene3D" id="3.30.70.270">
    <property type="match status" value="1"/>
</dbReference>
<dbReference type="PROSITE" id="PS50112">
    <property type="entry name" value="PAS"/>
    <property type="match status" value="1"/>
</dbReference>
<dbReference type="Pfam" id="PF08447">
    <property type="entry name" value="PAS_3"/>
    <property type="match status" value="1"/>
</dbReference>
<evidence type="ECO:0000313" key="6">
    <source>
        <dbReference type="Proteomes" id="UP000265489"/>
    </source>
</evidence>
<sequence>MKKKTIVPLIVFLVGICLLSVFTYNTNVQIQKDRRTIAKLNAVTYGQRIENDIENGIEITDTLKQLLINGNGQIINFSKIAENLMSYSVQSVQLAPNGVVTDIYPEEGNETGKIDLLKDSYRGEISNYAKDHNITITQGPIELKQGGSGLVVRNPIYLKDENGQEYFWGFTIAILRVPEVFEDSTNALSKFKYNYRLSREASVLDKKHVVVDANCDKMIRPVTYDLTVGKEKWKLEIMPRAGWSNSTTLYLIFFGGLSLVLLLTGLTIVLFLLDERRVELKELAHKDGLTKLYNRYGFDEMAEKMISKNPKEHCVAVLLDVDDFKLINDMYGHAYGDKALISLSENMQKFFSSSALLGRNGGDEFCMLLPNCTAKEAKESLIEFTKTPKTFMYKGQIYSFSISLGYAEYPNNAIERSQLMRCADTALYEVKLHGKNGCMAYQEGFQSGVRKQLGFVLNDISENLPGAFMIYRADKEDDEIFYANKEFLDLAGYENLDALFKGTKKSFRNLIREDQQKTVEASIWNQIESGSKNDYIHYQLRRQDGTYIPVLDQGRIVESERFGRVFYVLFMDWQAMQSHYSEKFNAKDV</sequence>
<dbReference type="InterPro" id="IPR006189">
    <property type="entry name" value="CHASE_dom"/>
</dbReference>
<reference evidence="5 6" key="1">
    <citation type="submission" date="2018-08" db="EMBL/GenBank/DDBJ databases">
        <title>A genome reference for cultivated species of the human gut microbiota.</title>
        <authorList>
            <person name="Zou Y."/>
            <person name="Xue W."/>
            <person name="Luo G."/>
        </authorList>
    </citation>
    <scope>NUCLEOTIDE SEQUENCE [LARGE SCALE GENOMIC DNA]</scope>
    <source>
        <strain evidence="5 6">AF15-20</strain>
    </source>
</reference>
<dbReference type="SMART" id="SM00267">
    <property type="entry name" value="GGDEF"/>
    <property type="match status" value="1"/>
</dbReference>
<keyword evidence="1" id="KW-1133">Transmembrane helix</keyword>
<dbReference type="Gene3D" id="3.30.450.20">
    <property type="entry name" value="PAS domain"/>
    <property type="match status" value="1"/>
</dbReference>
<dbReference type="InterPro" id="IPR035965">
    <property type="entry name" value="PAS-like_dom_sf"/>
</dbReference>
<keyword evidence="1" id="KW-0472">Membrane</keyword>
<feature type="domain" description="GGDEF" evidence="4">
    <location>
        <begin position="312"/>
        <end position="443"/>
    </location>
</feature>
<comment type="caution">
    <text evidence="5">The sequence shown here is derived from an EMBL/GenBank/DDBJ whole genome shotgun (WGS) entry which is preliminary data.</text>
</comment>
<dbReference type="InterPro" id="IPR043128">
    <property type="entry name" value="Rev_trsase/Diguanyl_cyclase"/>
</dbReference>
<dbReference type="Pfam" id="PF00990">
    <property type="entry name" value="GGDEF"/>
    <property type="match status" value="1"/>
</dbReference>
<dbReference type="InterPro" id="IPR000014">
    <property type="entry name" value="PAS"/>
</dbReference>
<dbReference type="SUPFAM" id="SSF55073">
    <property type="entry name" value="Nucleotide cyclase"/>
    <property type="match status" value="1"/>
</dbReference>
<accession>A0A395WA02</accession>
<dbReference type="GeneID" id="66579228"/>
<protein>
    <submittedName>
        <fullName evidence="5">Diguanylate cyclase</fullName>
    </submittedName>
</protein>
<evidence type="ECO:0000259" key="3">
    <source>
        <dbReference type="PROSITE" id="PS50839"/>
    </source>
</evidence>
<organism evidence="5 6">
    <name type="scientific">Holdemanella biformis</name>
    <dbReference type="NCBI Taxonomy" id="1735"/>
    <lineage>
        <taxon>Bacteria</taxon>
        <taxon>Bacillati</taxon>
        <taxon>Bacillota</taxon>
        <taxon>Erysipelotrichia</taxon>
        <taxon>Erysipelotrichales</taxon>
        <taxon>Erysipelotrichaceae</taxon>
        <taxon>Holdemanella</taxon>
    </lineage>
</organism>
<dbReference type="EMBL" id="QRYQ01000001">
    <property type="protein sequence ID" value="RGU94071.1"/>
    <property type="molecule type" value="Genomic_DNA"/>
</dbReference>
<proteinExistence type="predicted"/>
<gene>
    <name evidence="5" type="ORF">DWW32_00730</name>
</gene>
<evidence type="ECO:0000313" key="5">
    <source>
        <dbReference type="EMBL" id="RGU94071.1"/>
    </source>
</evidence>
<dbReference type="CDD" id="cd01949">
    <property type="entry name" value="GGDEF"/>
    <property type="match status" value="1"/>
</dbReference>
<dbReference type="InterPro" id="IPR000160">
    <property type="entry name" value="GGDEF_dom"/>
</dbReference>
<dbReference type="PROSITE" id="PS50839">
    <property type="entry name" value="CHASE"/>
    <property type="match status" value="1"/>
</dbReference>
<dbReference type="RefSeq" id="WP_118324313.1">
    <property type="nucleotide sequence ID" value="NZ_QRYH01000005.1"/>
</dbReference>
<dbReference type="PROSITE" id="PS50887">
    <property type="entry name" value="GGDEF"/>
    <property type="match status" value="1"/>
</dbReference>
<feature type="domain" description="CHASE" evidence="3">
    <location>
        <begin position="96"/>
        <end position="205"/>
    </location>
</feature>
<dbReference type="SMART" id="SM01079">
    <property type="entry name" value="CHASE"/>
    <property type="match status" value="1"/>
</dbReference>
<dbReference type="InterPro" id="IPR050469">
    <property type="entry name" value="Diguanylate_Cyclase"/>
</dbReference>
<evidence type="ECO:0000256" key="1">
    <source>
        <dbReference type="SAM" id="Phobius"/>
    </source>
</evidence>
<dbReference type="InterPro" id="IPR029787">
    <property type="entry name" value="Nucleotide_cyclase"/>
</dbReference>
<dbReference type="PANTHER" id="PTHR45138:SF9">
    <property type="entry name" value="DIGUANYLATE CYCLASE DGCM-RELATED"/>
    <property type="match status" value="1"/>
</dbReference>
<feature type="transmembrane region" description="Helical" evidence="1">
    <location>
        <begin position="249"/>
        <end position="273"/>
    </location>
</feature>
<name>A0A395WA02_9FIRM</name>
<dbReference type="PANTHER" id="PTHR45138">
    <property type="entry name" value="REGULATORY COMPONENTS OF SENSORY TRANSDUCTION SYSTEM"/>
    <property type="match status" value="1"/>
</dbReference>
<dbReference type="NCBIfam" id="TIGR00229">
    <property type="entry name" value="sensory_box"/>
    <property type="match status" value="1"/>
</dbReference>
<keyword evidence="1" id="KW-0812">Transmembrane</keyword>
<dbReference type="Proteomes" id="UP000265489">
    <property type="component" value="Unassembled WGS sequence"/>
</dbReference>